<dbReference type="HOGENOM" id="CLU_000217_1_0_9"/>
<evidence type="ECO:0008006" key="5">
    <source>
        <dbReference type="Google" id="ProtNLM"/>
    </source>
</evidence>
<organism evidence="3 4">
    <name type="scientific">Hungatella hathewayi WAL-18680</name>
    <dbReference type="NCBI Taxonomy" id="742737"/>
    <lineage>
        <taxon>Bacteria</taxon>
        <taxon>Bacillati</taxon>
        <taxon>Bacillota</taxon>
        <taxon>Clostridia</taxon>
        <taxon>Lachnospirales</taxon>
        <taxon>Lachnospiraceae</taxon>
        <taxon>Hungatella</taxon>
    </lineage>
</organism>
<evidence type="ECO:0000256" key="2">
    <source>
        <dbReference type="SAM" id="SignalP"/>
    </source>
</evidence>
<gene>
    <name evidence="3" type="ORF">HMPREF9473_00876</name>
</gene>
<dbReference type="Gene3D" id="2.160.20.110">
    <property type="match status" value="3"/>
</dbReference>
<sequence length="1419" mass="148088">MRTKRKKHNRKRWALSLLLAVLIMPGVKPFAAAAEESQAEETTLEPVTETPQTEAGSVTATLGGISRTVSLKVAPREAVTYADYADWAGVGAVQTEEDLKATGALEGSGTVEAPWKIGKPEALAWFMVKVNAGELTKDYQNVLLTADISLRGDGFGGSAATPLEWVPIASYSGTFDGGNHEIDYLCGEGTDKSLGLINRMAGAVIQNVHIGANSSLNGSQAASIAVVAANGVNTMTNCSNKGAMTGIGHSAGLVCGVSDGGRLDISRCWNEGKIVGESGLSGGLVGWYYSSSSAGSMITDCYNSGEIVCNTTDASGASGIAGTYVYDSRVRAYIVNCYNVGIMSGKSNKFSITTNNSSGRFSNCFYYLGDGHSGSSSYAGATALTETQLKSWAAAYALNGQNMDGAWKYTEGQYPVFGELDPPNDWSVVGQGVIDGLITSSALAGDGTKDSPLQISTAEQMAVLAVRVNAGETSLCADLNADINLFGEPYSRVSYDAGEPDIVNKALRWVPIGSDVDGKRYTGTFNGNGYTISAMRAKDSRSQGLFGTLGNNASIKKTSISDIRIEVSGTGGGGIAGFVNGTGVTITECGLVGTFSGSGMFFGGCVGAASNTAEMTLDGCYNLGNIDITGGVSVGGIFGTTAEYTVPGHVTIRNSMNRGSVAGDAHIGGIVAYAKKGAVTIAGCYNAGVVSAAPTGDKGSIVGCYADVNDTDIKDCLIEKEYEYGTNVNCLVVERKALGTWGAAWRLNGGSLQQTTGLSWTYDKDSEYPVLGATGLPSAESWEQVGEAVEYGLIKDKGKPSGDGNASPYQITAPEQLAWFAYQVNVPKDREIKGVLVNNIDMKAAEGSYISDGRLNWIPIGKDQLHMYQGAFESKDLSNPDDTHKIYRIQNLYAITEDAAGLFGYVWNGTITRIGLANVDISGASAGGIVGNLLGTAEAAQCYNRSESPGSGSVTAIDSAGGIAGQVSGGVVRDCYNQETVIKGTEASSSAGGIAGSVLGTIRNSYSACGTAGSITAGGSTSAAGAVAGYPDGVMSQCYSDTGWSGDSVSMADSTHVSRLYATGNTELQKQTAELNTVNGTQQMKENRIWYTSLESEATKGWPTLEPPVKMLSLGTVTPVDNSSGAAGEQLSLGSGVTISDAKVRDVSQETTGTQTVSLAEWKIEYYTGWGTTSANGKIGLSGVGGTSAILKPDQMSLENPVQGLGTISGLKVYTGAACTYPTDRDILVELSSGSDRYEIRFTIKGVTSKSLVVDLPNGVAMADELMPDGTEKTAYSVDTAIQNSQNYPMEGKILKAVPISKTDIATYQALKPIAKTTNYGSGQIYEAGVRLGITNPKTGTGVISGDLYYNPDATGDTNPWMTCQLKAAGGTLPYRYFLKYKADPYYDSEHPNFGYTISYQFGLMANDYSAAAGAVAWQ</sequence>
<dbReference type="OrthoDB" id="2067910at2"/>
<comment type="caution">
    <text evidence="3">The sequence shown here is derived from an EMBL/GenBank/DDBJ whole genome shotgun (WGS) entry which is preliminary data.</text>
</comment>
<feature type="chain" id="PRO_5003478617" description="SLH domain-containing protein" evidence="2">
    <location>
        <begin position="34"/>
        <end position="1419"/>
    </location>
</feature>
<dbReference type="PATRIC" id="fig|742737.3.peg.873"/>
<proteinExistence type="predicted"/>
<keyword evidence="4" id="KW-1185">Reference proteome</keyword>
<dbReference type="RefSeq" id="WP_006778862.1">
    <property type="nucleotide sequence ID" value="NZ_CP040506.1"/>
</dbReference>
<name>G5IBF4_9FIRM</name>
<protein>
    <recommendedName>
        <fullName evidence="5">SLH domain-containing protein</fullName>
    </recommendedName>
</protein>
<accession>G5IBF4</accession>
<feature type="signal peptide" evidence="2">
    <location>
        <begin position="1"/>
        <end position="33"/>
    </location>
</feature>
<reference evidence="3 4" key="1">
    <citation type="submission" date="2011-08" db="EMBL/GenBank/DDBJ databases">
        <title>The Genome Sequence of Clostridium hathewayi WAL-18680.</title>
        <authorList>
            <consortium name="The Broad Institute Genome Sequencing Platform"/>
            <person name="Earl A."/>
            <person name="Ward D."/>
            <person name="Feldgarden M."/>
            <person name="Gevers D."/>
            <person name="Finegold S.M."/>
            <person name="Summanen P.H."/>
            <person name="Molitoris D.R."/>
            <person name="Song M."/>
            <person name="Daigneault M."/>
            <person name="Allen-Vercoe E."/>
            <person name="Young S.K."/>
            <person name="Zeng Q."/>
            <person name="Gargeya S."/>
            <person name="Fitzgerald M."/>
            <person name="Haas B."/>
            <person name="Abouelleil A."/>
            <person name="Alvarado L."/>
            <person name="Arachchi H.M."/>
            <person name="Berlin A."/>
            <person name="Brown A."/>
            <person name="Chapman S.B."/>
            <person name="Chen Z."/>
            <person name="Dunbar C."/>
            <person name="Freedman E."/>
            <person name="Gearin G."/>
            <person name="Gellesch M."/>
            <person name="Goldberg J."/>
            <person name="Griggs A."/>
            <person name="Gujja S."/>
            <person name="Heiman D."/>
            <person name="Howarth C."/>
            <person name="Larson L."/>
            <person name="Lui A."/>
            <person name="MacDonald P.J.P."/>
            <person name="Montmayeur A."/>
            <person name="Murphy C."/>
            <person name="Neiman D."/>
            <person name="Pearson M."/>
            <person name="Priest M."/>
            <person name="Roberts A."/>
            <person name="Saif S."/>
            <person name="Shea T."/>
            <person name="Shenoy N."/>
            <person name="Sisk P."/>
            <person name="Stolte C."/>
            <person name="Sykes S."/>
            <person name="Wortman J."/>
            <person name="Nusbaum C."/>
            <person name="Birren B."/>
        </authorList>
    </citation>
    <scope>NUCLEOTIDE SEQUENCE [LARGE SCALE GENOMIC DNA]</scope>
    <source>
        <strain evidence="3 4">WAL-18680</strain>
    </source>
</reference>
<evidence type="ECO:0000256" key="1">
    <source>
        <dbReference type="SAM" id="MobiDB-lite"/>
    </source>
</evidence>
<evidence type="ECO:0000313" key="3">
    <source>
        <dbReference type="EMBL" id="EHI61261.1"/>
    </source>
</evidence>
<dbReference type="EMBL" id="ADLN01000006">
    <property type="protein sequence ID" value="EHI61261.1"/>
    <property type="molecule type" value="Genomic_DNA"/>
</dbReference>
<feature type="region of interest" description="Disordered" evidence="1">
    <location>
        <begin position="34"/>
        <end position="56"/>
    </location>
</feature>
<dbReference type="Proteomes" id="UP000005384">
    <property type="component" value="Unassembled WGS sequence"/>
</dbReference>
<keyword evidence="2" id="KW-0732">Signal</keyword>
<feature type="compositionally biased region" description="Low complexity" evidence="1">
    <location>
        <begin position="44"/>
        <end position="54"/>
    </location>
</feature>
<evidence type="ECO:0000313" key="4">
    <source>
        <dbReference type="Proteomes" id="UP000005384"/>
    </source>
</evidence>